<dbReference type="EMBL" id="AJ243465">
    <property type="protein sequence ID" value="CAB96475.1"/>
    <property type="molecule type" value="mRNA"/>
</dbReference>
<keyword evidence="1" id="KW-0732">Signal</keyword>
<feature type="signal peptide" evidence="1">
    <location>
        <begin position="1"/>
        <end position="24"/>
    </location>
</feature>
<dbReference type="Pfam" id="PF07127">
    <property type="entry name" value="Nodulin_late"/>
    <property type="match status" value="1"/>
</dbReference>
<evidence type="ECO:0000256" key="1">
    <source>
        <dbReference type="SAM" id="SignalP"/>
    </source>
</evidence>
<protein>
    <submittedName>
        <fullName evidence="3">Late nodulin</fullName>
    </submittedName>
</protein>
<evidence type="ECO:0000313" key="3">
    <source>
        <dbReference type="EMBL" id="CAB96475.1"/>
    </source>
</evidence>
<dbReference type="GO" id="GO:0046872">
    <property type="term" value="F:metal ion binding"/>
    <property type="evidence" value="ECO:0007669"/>
    <property type="project" value="InterPro"/>
</dbReference>
<gene>
    <name evidence="3" type="primary">nod-CCP4</name>
</gene>
<accession>Q9LEF7</accession>
<evidence type="ECO:0000259" key="2">
    <source>
        <dbReference type="Pfam" id="PF07127"/>
    </source>
</evidence>
<dbReference type="AlphaFoldDB" id="Q9LEF7"/>
<reference evidence="3" key="1">
    <citation type="journal article" date="2000" name="Plant Sci.">
        <title>A small gene family of broad bean codes for late nodulins containing conserved cysteine clusters.</title>
        <authorList>
            <person name="Fruehling M."/>
            <person name="Albus U."/>
            <person name="Hohnjec N."/>
            <person name="Geise G."/>
            <person name="Puehler A."/>
            <person name="Perlick A.M."/>
        </authorList>
    </citation>
    <scope>NUCLEOTIDE SEQUENCE</scope>
    <source>
        <tissue evidence="3">Root nodule</tissue>
    </source>
</reference>
<feature type="chain" id="PRO_5004333353" evidence="1">
    <location>
        <begin position="25"/>
        <end position="64"/>
    </location>
</feature>
<sequence length="64" mass="7420">MAKNTKFVYAIVLFFSLFLLSIEANTGLRCEIDEDCPRDVTILEKLSYIYKCFDKECIVFTEAP</sequence>
<organism evidence="3">
    <name type="scientific">Vicia faba</name>
    <name type="common">Broad bean</name>
    <name type="synonym">Faba vulgaris</name>
    <dbReference type="NCBI Taxonomy" id="3906"/>
    <lineage>
        <taxon>Eukaryota</taxon>
        <taxon>Viridiplantae</taxon>
        <taxon>Streptophyta</taxon>
        <taxon>Embryophyta</taxon>
        <taxon>Tracheophyta</taxon>
        <taxon>Spermatophyta</taxon>
        <taxon>Magnoliopsida</taxon>
        <taxon>eudicotyledons</taxon>
        <taxon>Gunneridae</taxon>
        <taxon>Pentapetalae</taxon>
        <taxon>rosids</taxon>
        <taxon>fabids</taxon>
        <taxon>Fabales</taxon>
        <taxon>Fabaceae</taxon>
        <taxon>Papilionoideae</taxon>
        <taxon>50 kb inversion clade</taxon>
        <taxon>NPAAA clade</taxon>
        <taxon>Hologalegina</taxon>
        <taxon>IRL clade</taxon>
        <taxon>Fabeae</taxon>
        <taxon>Vicia</taxon>
    </lineage>
</organism>
<name>Q9LEF7_VICFA</name>
<dbReference type="InterPro" id="IPR009810">
    <property type="entry name" value="Nodulin_late_dom"/>
</dbReference>
<proteinExistence type="evidence at transcript level"/>
<feature type="domain" description="Late nodulin" evidence="2">
    <location>
        <begin position="1"/>
        <end position="57"/>
    </location>
</feature>